<feature type="transmembrane region" description="Helical" evidence="1">
    <location>
        <begin position="349"/>
        <end position="367"/>
    </location>
</feature>
<keyword evidence="1" id="KW-1133">Transmembrane helix</keyword>
<proteinExistence type="predicted"/>
<dbReference type="RefSeq" id="WP_013568436.1">
    <property type="nucleotide sequence ID" value="NC_014963.1"/>
</dbReference>
<evidence type="ECO:0000256" key="1">
    <source>
        <dbReference type="SAM" id="Phobius"/>
    </source>
</evidence>
<feature type="transmembrane region" description="Helical" evidence="1">
    <location>
        <begin position="480"/>
        <end position="501"/>
    </location>
</feature>
<dbReference type="eggNOG" id="ENOG502ZBHG">
    <property type="taxonomic scope" value="Bacteria"/>
</dbReference>
<organism evidence="2 3">
    <name type="scientific">Terriglobus saanensis (strain ATCC BAA-1853 / DSM 23119 / SP1PR4)</name>
    <dbReference type="NCBI Taxonomy" id="401053"/>
    <lineage>
        <taxon>Bacteria</taxon>
        <taxon>Pseudomonadati</taxon>
        <taxon>Acidobacteriota</taxon>
        <taxon>Terriglobia</taxon>
        <taxon>Terriglobales</taxon>
        <taxon>Acidobacteriaceae</taxon>
        <taxon>Terriglobus</taxon>
    </lineage>
</organism>
<dbReference type="HOGENOM" id="CLU_412072_0_0_0"/>
<evidence type="ECO:0000313" key="3">
    <source>
        <dbReference type="Proteomes" id="UP000006844"/>
    </source>
</evidence>
<feature type="transmembrane region" description="Helical" evidence="1">
    <location>
        <begin position="98"/>
        <end position="118"/>
    </location>
</feature>
<feature type="transmembrane region" description="Helical" evidence="1">
    <location>
        <begin position="421"/>
        <end position="442"/>
    </location>
</feature>
<feature type="transmembrane region" description="Helical" evidence="1">
    <location>
        <begin position="274"/>
        <end position="292"/>
    </location>
</feature>
<feature type="transmembrane region" description="Helical" evidence="1">
    <location>
        <begin position="165"/>
        <end position="182"/>
    </location>
</feature>
<keyword evidence="1" id="KW-0472">Membrane</keyword>
<feature type="transmembrane region" description="Helical" evidence="1">
    <location>
        <begin position="42"/>
        <end position="61"/>
    </location>
</feature>
<feature type="transmembrane region" description="Helical" evidence="1">
    <location>
        <begin position="221"/>
        <end position="241"/>
    </location>
</feature>
<feature type="transmembrane region" description="Helical" evidence="1">
    <location>
        <begin position="304"/>
        <end position="337"/>
    </location>
</feature>
<reference evidence="2 3" key="1">
    <citation type="journal article" date="2012" name="Stand. Genomic Sci.">
        <title>Complete genome sequence of Terriglobus saanensis type strain SP1PR4(T), an Acidobacteria from tundra soil.</title>
        <authorList>
            <person name="Rawat S.R."/>
            <person name="Mannisto M.K."/>
            <person name="Starovoytov V."/>
            <person name="Goodwin L."/>
            <person name="Nolan M."/>
            <person name="Hauser L."/>
            <person name="Land M."/>
            <person name="Davenport K.W."/>
            <person name="Woyke T."/>
            <person name="Haggblom M.M."/>
        </authorList>
    </citation>
    <scope>NUCLEOTIDE SEQUENCE</scope>
    <source>
        <strain evidence="3">ATCC BAA-1853 / DSM 23119 / SP1PR4</strain>
    </source>
</reference>
<dbReference type="KEGG" id="tsa:AciPR4_1897"/>
<keyword evidence="3" id="KW-1185">Reference proteome</keyword>
<gene>
    <name evidence="2" type="ordered locus">AciPR4_1897</name>
</gene>
<accession>E8V5U4</accession>
<feature type="transmembrane region" description="Helical" evidence="1">
    <location>
        <begin position="68"/>
        <end position="92"/>
    </location>
</feature>
<dbReference type="AlphaFoldDB" id="E8V5U4"/>
<keyword evidence="1" id="KW-0812">Transmembrane</keyword>
<evidence type="ECO:0000313" key="2">
    <source>
        <dbReference type="EMBL" id="ADV82703.1"/>
    </source>
</evidence>
<name>E8V5U4_TERSS</name>
<dbReference type="Proteomes" id="UP000006844">
    <property type="component" value="Chromosome"/>
</dbReference>
<protein>
    <submittedName>
        <fullName evidence="2">Uncharacterized protein</fullName>
    </submittedName>
</protein>
<feature type="transmembrane region" description="Helical" evidence="1">
    <location>
        <begin position="513"/>
        <end position="533"/>
    </location>
</feature>
<feature type="transmembrane region" description="Helical" evidence="1">
    <location>
        <begin position="188"/>
        <end position="209"/>
    </location>
</feature>
<dbReference type="OrthoDB" id="118463at2"/>
<dbReference type="STRING" id="401053.AciPR4_1897"/>
<feature type="transmembrane region" description="Helical" evidence="1">
    <location>
        <begin position="379"/>
        <end position="401"/>
    </location>
</feature>
<feature type="transmembrane region" description="Helical" evidence="1">
    <location>
        <begin position="454"/>
        <end position="474"/>
    </location>
</feature>
<dbReference type="EMBL" id="CP002467">
    <property type="protein sequence ID" value="ADV82703.1"/>
    <property type="molecule type" value="Genomic_DNA"/>
</dbReference>
<sequence>MREAMSIVGAVSILPVLLLFPGYALGWWIGLCGFRRSGWAERAAWSIALSFATMPLLAYLAQRCGLPLVTAFCGVVATVASICLATRFFSIAPLRKKWVWTAAALVLGWIAFASFELVDLPWRGRLMLPVPVMDQGYRVAFLDALARAHGTPNNPLYAPGALQPLRYYYFWYALCSLPVRFLHMDSRFVLIASCIWSGLATAAMVGLYAKHFFRVNRPRMLAIAGISLLAVTGLDILPTLANLASGMPADADPEWWSTDQVTSWMDTFLWAPHHAAALVAILLALLLFWINTTQAVTRKTITGYAIAAVALASATGLSIYLGIAVALLLLAWCLWILVAERDFRMALRILLTGCVALVFLLPFVLDLRAPVRGAGKEGSVLVLSVREMIFAQPITALPWLAASMRSHPAATTQTVNAALLLPGYFVELGVLGLVLVFAFIRLRRQTFEPYDPARTLLFWTLALLVPCTFLRSTAITNNDFGFRAMLLPQFFLLMLGAFYLVQWKDEGHSHNWVTRLATVLVGVGVVSTLYQAVALRIFVPLIARHAEFAEIPFLTRDLKRAYALTESRFAKDSVVQWNPAPSIPSGEVKELWLATNLLYAHRQVAAAVEACGAAFGGDPTPCPTLEKDLQQLYSEAASSATAERICARWKIHALVVTTLDGTAWNDHPGWTWSLPPLALTPTVRILSCNASLQ</sequence>